<keyword evidence="1" id="KW-0732">Signal</keyword>
<gene>
    <name evidence="2" type="ORF">FU658_11955</name>
</gene>
<evidence type="ECO:0000313" key="2">
    <source>
        <dbReference type="EMBL" id="TXK60591.1"/>
    </source>
</evidence>
<sequence length="604" mass="67902">MALAVALALGLSACTPTPSASEATTQAQAPAGEREQALQALYESYWEQALERNPLRATFVGEHRYNHLLVNMLDPEFVAESEALARHWLARAEAIGNDGLEGQDLLSYEIFTTDLRNELAGYAFPGHLMPLNQFTNLAGTWATLGSGGSAQPFNTLADHEAWLQRADRIPVVVDQMIANMREGMRRGVVQPRVLMERVVPQLDGLIADTAEETLFWRPVAALEDNADVSTSERQELEARYRVLIEDRLMPAYAGLRRFVAEEYIPASRDSVGMADLPDGPAWYDYRVRQSTTTELTPAQIHRIGLDEVERIHTRMRGLADDLGVALAPDDHIGILFDGVRARPDARFEDEEDLLRQYRAFRETVDPLLPKLFDLQPEADFEIRPVEAFRAQAASAASYSAPSQDGSRPGVFYVNTYDIPARPRYSLESLYLHEATPGHHFQIGLQRELEDLPAFRRFGGETAFIEGWGLYAESLGEELGVYQDPLMLFGALEYELWRSIRLVVDTGLHAKGWSRQDVLDYMYANSPVQPTRAVSEAERFMAIPGQALAYKIGELRIRELRDLAEAELGEDFDVRGFHREVLKDGSVPLDVLETKIRRWIDGQRG</sequence>
<protein>
    <submittedName>
        <fullName evidence="2">DUF885 family protein</fullName>
    </submittedName>
</protein>
<dbReference type="OrthoDB" id="9769898at2"/>
<feature type="signal peptide" evidence="1">
    <location>
        <begin position="1"/>
        <end position="20"/>
    </location>
</feature>
<dbReference type="Proteomes" id="UP000321248">
    <property type="component" value="Unassembled WGS sequence"/>
</dbReference>
<proteinExistence type="predicted"/>
<name>A0A5C8KLV0_9GAMM</name>
<dbReference type="InterPro" id="IPR010281">
    <property type="entry name" value="DUF885"/>
</dbReference>
<dbReference type="AlphaFoldDB" id="A0A5C8KLV0"/>
<accession>A0A5C8KLV0</accession>
<dbReference type="EMBL" id="VRTS01000009">
    <property type="protein sequence ID" value="TXK60591.1"/>
    <property type="molecule type" value="Genomic_DNA"/>
</dbReference>
<feature type="chain" id="PRO_5022793940" evidence="1">
    <location>
        <begin position="21"/>
        <end position="604"/>
    </location>
</feature>
<organism evidence="2 3">
    <name type="scientific">Alkalisalibacterium limincola</name>
    <dbReference type="NCBI Taxonomy" id="2699169"/>
    <lineage>
        <taxon>Bacteria</taxon>
        <taxon>Pseudomonadati</taxon>
        <taxon>Pseudomonadota</taxon>
        <taxon>Gammaproteobacteria</taxon>
        <taxon>Lysobacterales</taxon>
        <taxon>Lysobacteraceae</taxon>
        <taxon>Alkalisalibacterium</taxon>
    </lineage>
</organism>
<keyword evidence="3" id="KW-1185">Reference proteome</keyword>
<comment type="caution">
    <text evidence="2">The sequence shown here is derived from an EMBL/GenBank/DDBJ whole genome shotgun (WGS) entry which is preliminary data.</text>
</comment>
<evidence type="ECO:0000256" key="1">
    <source>
        <dbReference type="SAM" id="SignalP"/>
    </source>
</evidence>
<dbReference type="PANTHER" id="PTHR33361">
    <property type="entry name" value="GLR0591 PROTEIN"/>
    <property type="match status" value="1"/>
</dbReference>
<dbReference type="PANTHER" id="PTHR33361:SF16">
    <property type="entry name" value="DUF885 DOMAIN-CONTAINING PROTEIN"/>
    <property type="match status" value="1"/>
</dbReference>
<dbReference type="Pfam" id="PF05960">
    <property type="entry name" value="DUF885"/>
    <property type="match status" value="1"/>
</dbReference>
<evidence type="ECO:0000313" key="3">
    <source>
        <dbReference type="Proteomes" id="UP000321248"/>
    </source>
</evidence>
<reference evidence="2 3" key="1">
    <citation type="submission" date="2019-08" db="EMBL/GenBank/DDBJ databases">
        <authorList>
            <person name="Karlyshev A.V."/>
        </authorList>
    </citation>
    <scope>NUCLEOTIDE SEQUENCE [LARGE SCALE GENOMIC DNA]</scope>
    <source>
        <strain evidence="2 3">Alg18-2.2</strain>
    </source>
</reference>